<sequence length="471" mass="50244">MGQILQPAFSVTRRASGYEVASSGDAMENESNSTTTSSSTTVTTTFTAITTTVTSTVIGSQNWTAIPYCLCQSDRTQTLQCETGAGQACVTNFTDPSDCFEEGTLCEASVGCVTRPSIQANCAVYTTQEACEEQRACYYRFPGLLYRMACRSMGANANNSQALAACSEFNHKVACDKQAICHWTITEYHGELCENGGVHVGCGGLASQLDSRCAIHRTLSSCQVEPDICTWKGLCTCTPEFFGDTCEKERVPFQPGGVCVESITQPAICKGLVIAASVQDRDFCSPGQDCTAWDELTARAGLMYEAELGHTLVDAIAILFCFWAVFSKRKAGCRNILRATLLSFTADVALEALLADTALGAKAAALELRDAFCVSGHSTAMMSLSHLPSVIATLAWVNMGLAIVGCTSQLASIFASLRQKEVLEMVAIVLIVFIALLEGIFGAISFSHTGDFTAVLLELEAAALGRLTPMP</sequence>
<evidence type="ECO:0000313" key="1">
    <source>
        <dbReference type="EMBL" id="CAK9018673.1"/>
    </source>
</evidence>
<dbReference type="EMBL" id="CAXAMN010006669">
    <property type="protein sequence ID" value="CAK9018673.1"/>
    <property type="molecule type" value="Genomic_DNA"/>
</dbReference>
<protein>
    <submittedName>
        <fullName evidence="1">Uncharacterized protein</fullName>
    </submittedName>
</protein>
<proteinExistence type="predicted"/>
<evidence type="ECO:0000313" key="2">
    <source>
        <dbReference type="Proteomes" id="UP001642484"/>
    </source>
</evidence>
<reference evidence="1 2" key="1">
    <citation type="submission" date="2024-02" db="EMBL/GenBank/DDBJ databases">
        <authorList>
            <person name="Chen Y."/>
            <person name="Shah S."/>
            <person name="Dougan E. K."/>
            <person name="Thang M."/>
            <person name="Chan C."/>
        </authorList>
    </citation>
    <scope>NUCLEOTIDE SEQUENCE [LARGE SCALE GENOMIC DNA]</scope>
</reference>
<gene>
    <name evidence="1" type="ORF">CCMP2556_LOCUS13359</name>
</gene>
<comment type="caution">
    <text evidence="1">The sequence shown here is derived from an EMBL/GenBank/DDBJ whole genome shotgun (WGS) entry which is preliminary data.</text>
</comment>
<accession>A0ABP0JW16</accession>
<keyword evidence="2" id="KW-1185">Reference proteome</keyword>
<name>A0ABP0JW16_9DINO</name>
<organism evidence="1 2">
    <name type="scientific">Durusdinium trenchii</name>
    <dbReference type="NCBI Taxonomy" id="1381693"/>
    <lineage>
        <taxon>Eukaryota</taxon>
        <taxon>Sar</taxon>
        <taxon>Alveolata</taxon>
        <taxon>Dinophyceae</taxon>
        <taxon>Suessiales</taxon>
        <taxon>Symbiodiniaceae</taxon>
        <taxon>Durusdinium</taxon>
    </lineage>
</organism>
<dbReference type="Proteomes" id="UP001642484">
    <property type="component" value="Unassembled WGS sequence"/>
</dbReference>